<accession>A0A183N205</accession>
<sequence length="60" mass="6729">MTFKKVFTATRYISDDDNDFQGNEDPCCSIIRELHAYGSAVPVAARNPTNLQHQVRSSVI</sequence>
<protein>
    <submittedName>
        <fullName evidence="1">Uncharacterized protein</fullName>
    </submittedName>
</protein>
<dbReference type="AlphaFoldDB" id="A0A183N205"/>
<proteinExistence type="predicted"/>
<reference evidence="1 2" key="1">
    <citation type="submission" date="2018-11" db="EMBL/GenBank/DDBJ databases">
        <authorList>
            <consortium name="Pathogen Informatics"/>
        </authorList>
    </citation>
    <scope>NUCLEOTIDE SEQUENCE [LARGE SCALE GENOMIC DNA]</scope>
    <source>
        <strain evidence="1 2">Zambia</strain>
    </source>
</reference>
<dbReference type="STRING" id="48269.A0A183N205"/>
<organism evidence="1 2">
    <name type="scientific">Schistosoma margrebowiei</name>
    <dbReference type="NCBI Taxonomy" id="48269"/>
    <lineage>
        <taxon>Eukaryota</taxon>
        <taxon>Metazoa</taxon>
        <taxon>Spiralia</taxon>
        <taxon>Lophotrochozoa</taxon>
        <taxon>Platyhelminthes</taxon>
        <taxon>Trematoda</taxon>
        <taxon>Digenea</taxon>
        <taxon>Strigeidida</taxon>
        <taxon>Schistosomatoidea</taxon>
        <taxon>Schistosomatidae</taxon>
        <taxon>Schistosoma</taxon>
    </lineage>
</organism>
<dbReference type="EMBL" id="UZAI01019107">
    <property type="protein sequence ID" value="VDP42894.1"/>
    <property type="molecule type" value="Genomic_DNA"/>
</dbReference>
<evidence type="ECO:0000313" key="2">
    <source>
        <dbReference type="Proteomes" id="UP000277204"/>
    </source>
</evidence>
<gene>
    <name evidence="1" type="ORF">SMRZ_LOCUS22330</name>
</gene>
<dbReference type="Proteomes" id="UP000277204">
    <property type="component" value="Unassembled WGS sequence"/>
</dbReference>
<name>A0A183N205_9TREM</name>
<keyword evidence="2" id="KW-1185">Reference proteome</keyword>
<evidence type="ECO:0000313" key="1">
    <source>
        <dbReference type="EMBL" id="VDP42894.1"/>
    </source>
</evidence>